<dbReference type="SUPFAM" id="SSF88659">
    <property type="entry name" value="Sigma3 and sigma4 domains of RNA polymerase sigma factors"/>
    <property type="match status" value="1"/>
</dbReference>
<protein>
    <submittedName>
        <fullName evidence="7">RNA polymerase sigma-70 factor</fullName>
    </submittedName>
</protein>
<dbReference type="PANTHER" id="PTHR43133">
    <property type="entry name" value="RNA POLYMERASE ECF-TYPE SIGMA FACTO"/>
    <property type="match status" value="1"/>
</dbReference>
<dbReference type="GO" id="GO:0003677">
    <property type="term" value="F:DNA binding"/>
    <property type="evidence" value="ECO:0007669"/>
    <property type="project" value="InterPro"/>
</dbReference>
<dbReference type="GO" id="GO:0006352">
    <property type="term" value="P:DNA-templated transcription initiation"/>
    <property type="evidence" value="ECO:0007669"/>
    <property type="project" value="InterPro"/>
</dbReference>
<dbReference type="InterPro" id="IPR036388">
    <property type="entry name" value="WH-like_DNA-bd_sf"/>
</dbReference>
<dbReference type="InterPro" id="IPR007627">
    <property type="entry name" value="RNA_pol_sigma70_r2"/>
</dbReference>
<reference evidence="7 8" key="1">
    <citation type="submission" date="2018-08" db="EMBL/GenBank/DDBJ databases">
        <title>A genome reference for cultivated species of the human gut microbiota.</title>
        <authorList>
            <person name="Zou Y."/>
            <person name="Xue W."/>
            <person name="Luo G."/>
        </authorList>
    </citation>
    <scope>NUCLEOTIDE SEQUENCE [LARGE SCALE GENOMIC DNA]</scope>
    <source>
        <strain evidence="7 8">OF02-7</strain>
    </source>
</reference>
<comment type="similarity">
    <text evidence="1">Belongs to the sigma-70 factor family. ECF subfamily.</text>
</comment>
<name>A0A413IJ71_9BACT</name>
<dbReference type="InterPro" id="IPR014284">
    <property type="entry name" value="RNA_pol_sigma-70_dom"/>
</dbReference>
<evidence type="ECO:0000256" key="3">
    <source>
        <dbReference type="ARBA" id="ARBA00023082"/>
    </source>
</evidence>
<dbReference type="InterPro" id="IPR013249">
    <property type="entry name" value="RNA_pol_sigma70_r4_t2"/>
</dbReference>
<keyword evidence="3" id="KW-0731">Sigma factor</keyword>
<evidence type="ECO:0000313" key="8">
    <source>
        <dbReference type="Proteomes" id="UP000286063"/>
    </source>
</evidence>
<evidence type="ECO:0000256" key="4">
    <source>
        <dbReference type="ARBA" id="ARBA00023163"/>
    </source>
</evidence>
<evidence type="ECO:0000256" key="1">
    <source>
        <dbReference type="ARBA" id="ARBA00010641"/>
    </source>
</evidence>
<dbReference type="Proteomes" id="UP000286063">
    <property type="component" value="Unassembled WGS sequence"/>
</dbReference>
<dbReference type="RefSeq" id="WP_117775544.1">
    <property type="nucleotide sequence ID" value="NZ_QSCR01000037.1"/>
</dbReference>
<feature type="domain" description="RNA polymerase sigma factor 70 region 4 type 2" evidence="6">
    <location>
        <begin position="118"/>
        <end position="170"/>
    </location>
</feature>
<dbReference type="SUPFAM" id="SSF88946">
    <property type="entry name" value="Sigma2 domain of RNA polymerase sigma factors"/>
    <property type="match status" value="1"/>
</dbReference>
<dbReference type="InterPro" id="IPR013324">
    <property type="entry name" value="RNA_pol_sigma_r3/r4-like"/>
</dbReference>
<sequence>MVGSEKILSLYKRDEKVAMQLLFDVYYDPLLLYCNRMVHDAEGAEDIVQECFVHLWFSRRLQSFEGDLDRFMFQAVRFRTINYIRDKHRRDKMHDDSSVDDCILPGILREEEAGQEIELLYRMINRLPDECRKIFLMAALDDMKYQEIADALQISVNTVKTQMKIALRFLREHLNKDSFSSILLFFVEDVF</sequence>
<dbReference type="EMBL" id="QSCR01000037">
    <property type="protein sequence ID" value="RGY13317.1"/>
    <property type="molecule type" value="Genomic_DNA"/>
</dbReference>
<dbReference type="NCBIfam" id="TIGR02985">
    <property type="entry name" value="Sig70_bacteroi1"/>
    <property type="match status" value="1"/>
</dbReference>
<dbReference type="Gene3D" id="1.10.10.10">
    <property type="entry name" value="Winged helix-like DNA-binding domain superfamily/Winged helix DNA-binding domain"/>
    <property type="match status" value="1"/>
</dbReference>
<comment type="caution">
    <text evidence="7">The sequence shown here is derived from an EMBL/GenBank/DDBJ whole genome shotgun (WGS) entry which is preliminary data.</text>
</comment>
<organism evidence="7 8">
    <name type="scientific">Butyricimonas virosa</name>
    <dbReference type="NCBI Taxonomy" id="544645"/>
    <lineage>
        <taxon>Bacteria</taxon>
        <taxon>Pseudomonadati</taxon>
        <taxon>Bacteroidota</taxon>
        <taxon>Bacteroidia</taxon>
        <taxon>Bacteroidales</taxon>
        <taxon>Odoribacteraceae</taxon>
        <taxon>Butyricimonas</taxon>
    </lineage>
</organism>
<keyword evidence="2" id="KW-0805">Transcription regulation</keyword>
<evidence type="ECO:0000313" key="7">
    <source>
        <dbReference type="EMBL" id="RGY13317.1"/>
    </source>
</evidence>
<dbReference type="OrthoDB" id="1453134at2"/>
<dbReference type="AlphaFoldDB" id="A0A413IJ71"/>
<dbReference type="PANTHER" id="PTHR43133:SF46">
    <property type="entry name" value="RNA POLYMERASE SIGMA-70 FACTOR ECF SUBFAMILY"/>
    <property type="match status" value="1"/>
</dbReference>
<dbReference type="InterPro" id="IPR014327">
    <property type="entry name" value="RNA_pol_sigma70_bacteroid"/>
</dbReference>
<evidence type="ECO:0000259" key="6">
    <source>
        <dbReference type="Pfam" id="PF08281"/>
    </source>
</evidence>
<dbReference type="Pfam" id="PF04542">
    <property type="entry name" value="Sigma70_r2"/>
    <property type="match status" value="1"/>
</dbReference>
<dbReference type="Pfam" id="PF08281">
    <property type="entry name" value="Sigma70_r4_2"/>
    <property type="match status" value="1"/>
</dbReference>
<dbReference type="NCBIfam" id="TIGR02937">
    <property type="entry name" value="sigma70-ECF"/>
    <property type="match status" value="1"/>
</dbReference>
<dbReference type="InterPro" id="IPR013325">
    <property type="entry name" value="RNA_pol_sigma_r2"/>
</dbReference>
<evidence type="ECO:0000259" key="5">
    <source>
        <dbReference type="Pfam" id="PF04542"/>
    </source>
</evidence>
<dbReference type="Gene3D" id="1.10.1740.10">
    <property type="match status" value="1"/>
</dbReference>
<dbReference type="GO" id="GO:0016987">
    <property type="term" value="F:sigma factor activity"/>
    <property type="evidence" value="ECO:0007669"/>
    <property type="project" value="UniProtKB-KW"/>
</dbReference>
<dbReference type="InterPro" id="IPR039425">
    <property type="entry name" value="RNA_pol_sigma-70-like"/>
</dbReference>
<keyword evidence="4" id="KW-0804">Transcription</keyword>
<evidence type="ECO:0000256" key="2">
    <source>
        <dbReference type="ARBA" id="ARBA00023015"/>
    </source>
</evidence>
<gene>
    <name evidence="7" type="ORF">DXA50_16465</name>
</gene>
<proteinExistence type="inferred from homology"/>
<accession>A0A413IJ71</accession>
<dbReference type="CDD" id="cd06171">
    <property type="entry name" value="Sigma70_r4"/>
    <property type="match status" value="1"/>
</dbReference>
<feature type="domain" description="RNA polymerase sigma-70 region 2" evidence="5">
    <location>
        <begin position="22"/>
        <end position="89"/>
    </location>
</feature>